<dbReference type="PANTHER" id="PTHR46919:SF2">
    <property type="entry name" value="SACSIN"/>
    <property type="match status" value="1"/>
</dbReference>
<protein>
    <submittedName>
        <fullName evidence="1">Uncharacterized protein</fullName>
    </submittedName>
</protein>
<dbReference type="Proteomes" id="UP000230750">
    <property type="component" value="Unassembled WGS sequence"/>
</dbReference>
<evidence type="ECO:0000313" key="1">
    <source>
        <dbReference type="EMBL" id="PIK52310.1"/>
    </source>
</evidence>
<comment type="caution">
    <text evidence="1">The sequence shown here is derived from an EMBL/GenBank/DDBJ whole genome shotgun (WGS) entry which is preliminary data.</text>
</comment>
<sequence length="388" mass="44306">MIIDSEFVGDLRSLIIKCFRISSVDVVEELPKHVLQAVKEFASDAKIVNKQSVLDTIKTMHLSCLTKDERLLLLTYLLDEGCTTRDLNGLELLLTRDDTFKMISANPASDQLVYLPTSQCSEALIPHMRHRLVTKQNSCNGGNLQTYFEKGARSGDWSGKLSRKHLSSSTVHTWAWLKTLWAFISQHGLTRQLGNLNLLPISREGTFPIQLETLKVNSLIMKVDSNDERNFSEAISVLKQVGVTVSDIPQFVTSNHDIYNSRFVNRFDTAGILFCLTQIGKLAIDEKCQNNSHLCDAFREKLLPFLNLSYCTNNNKTFLKTLAVYPLYSKKANMELMPLVSNNFRLWKYGSMNNLPDVTFPFRVLYTDQKAFIQFLLYLDIPEIREKM</sequence>
<organism evidence="1 2">
    <name type="scientific">Stichopus japonicus</name>
    <name type="common">Sea cucumber</name>
    <dbReference type="NCBI Taxonomy" id="307972"/>
    <lineage>
        <taxon>Eukaryota</taxon>
        <taxon>Metazoa</taxon>
        <taxon>Echinodermata</taxon>
        <taxon>Eleutherozoa</taxon>
        <taxon>Echinozoa</taxon>
        <taxon>Holothuroidea</taxon>
        <taxon>Aspidochirotacea</taxon>
        <taxon>Aspidochirotida</taxon>
        <taxon>Stichopodidae</taxon>
        <taxon>Apostichopus</taxon>
    </lineage>
</organism>
<gene>
    <name evidence="1" type="ORF">BSL78_10803</name>
</gene>
<reference evidence="1 2" key="1">
    <citation type="journal article" date="2017" name="PLoS Biol.">
        <title>The sea cucumber genome provides insights into morphological evolution and visceral regeneration.</title>
        <authorList>
            <person name="Zhang X."/>
            <person name="Sun L."/>
            <person name="Yuan J."/>
            <person name="Sun Y."/>
            <person name="Gao Y."/>
            <person name="Zhang L."/>
            <person name="Li S."/>
            <person name="Dai H."/>
            <person name="Hamel J.F."/>
            <person name="Liu C."/>
            <person name="Yu Y."/>
            <person name="Liu S."/>
            <person name="Lin W."/>
            <person name="Guo K."/>
            <person name="Jin S."/>
            <person name="Xu P."/>
            <person name="Storey K.B."/>
            <person name="Huan P."/>
            <person name="Zhang T."/>
            <person name="Zhou Y."/>
            <person name="Zhang J."/>
            <person name="Lin C."/>
            <person name="Li X."/>
            <person name="Xing L."/>
            <person name="Huo D."/>
            <person name="Sun M."/>
            <person name="Wang L."/>
            <person name="Mercier A."/>
            <person name="Li F."/>
            <person name="Yang H."/>
            <person name="Xiang J."/>
        </authorList>
    </citation>
    <scope>NUCLEOTIDE SEQUENCE [LARGE SCALE GENOMIC DNA]</scope>
    <source>
        <strain evidence="1">Shaxun</strain>
        <tissue evidence="1">Muscle</tissue>
    </source>
</reference>
<accession>A0A2G8KWM3</accession>
<proteinExistence type="predicted"/>
<name>A0A2G8KWM3_STIJA</name>
<dbReference type="EMBL" id="MRZV01000335">
    <property type="protein sequence ID" value="PIK52310.1"/>
    <property type="molecule type" value="Genomic_DNA"/>
</dbReference>
<keyword evidence="2" id="KW-1185">Reference proteome</keyword>
<dbReference type="PANTHER" id="PTHR46919">
    <property type="entry name" value="ZINC FINGER, C3HC4 TYPE (RING FINGER) FAMILY PROTEIN"/>
    <property type="match status" value="1"/>
</dbReference>
<evidence type="ECO:0000313" key="2">
    <source>
        <dbReference type="Proteomes" id="UP000230750"/>
    </source>
</evidence>
<dbReference type="AlphaFoldDB" id="A0A2G8KWM3"/>